<protein>
    <recommendedName>
        <fullName evidence="4">Nucleotide-diphospho-sugar transferase</fullName>
    </recommendedName>
</protein>
<keyword evidence="3" id="KW-1185">Reference proteome</keyword>
<dbReference type="InterPro" id="IPR002495">
    <property type="entry name" value="Glyco_trans_8"/>
</dbReference>
<evidence type="ECO:0008006" key="4">
    <source>
        <dbReference type="Google" id="ProtNLM"/>
    </source>
</evidence>
<organism evidence="2 3">
    <name type="scientific">Cryomyces antarcticus</name>
    <dbReference type="NCBI Taxonomy" id="329879"/>
    <lineage>
        <taxon>Eukaryota</taxon>
        <taxon>Fungi</taxon>
        <taxon>Dikarya</taxon>
        <taxon>Ascomycota</taxon>
        <taxon>Pezizomycotina</taxon>
        <taxon>Dothideomycetes</taxon>
        <taxon>Dothideomycetes incertae sedis</taxon>
        <taxon>Cryomyces</taxon>
    </lineage>
</organism>
<dbReference type="Gene3D" id="3.90.550.10">
    <property type="entry name" value="Spore Coat Polysaccharide Biosynthesis Protein SpsA, Chain A"/>
    <property type="match status" value="1"/>
</dbReference>
<evidence type="ECO:0000313" key="3">
    <source>
        <dbReference type="Proteomes" id="UP001357485"/>
    </source>
</evidence>
<dbReference type="Pfam" id="PF01501">
    <property type="entry name" value="Glyco_transf_8"/>
    <property type="match status" value="1"/>
</dbReference>
<gene>
    <name evidence="2" type="ORF">LTR16_000718</name>
</gene>
<dbReference type="SUPFAM" id="SSF53448">
    <property type="entry name" value="Nucleotide-diphospho-sugar transferases"/>
    <property type="match status" value="1"/>
</dbReference>
<dbReference type="InterPro" id="IPR050587">
    <property type="entry name" value="GNT1/Glycosyltrans_8"/>
</dbReference>
<sequence>MFLRLLVAFSVITFFTVSALIAVHQTKGNTGKAALRLVADRQWLPGFSQAGDTSPPVAPESQQKNPERLAYATFLNYVNGTNPDNLEEGYFVATRILAYQLLHAPETKTLRGIPFLVLVTPGISQAKRDRLTEDGATVIVVENLSADWIKPGKGRWGKVMAKLRAWELTEYSRILFLDGDTILAAPLDGIFDEPEAQLIPTLDEPPRDGEAPLPSRYLLAAPPEVLGRHKFPPEGKDISNPDYFNAGFFLFAPSHDMFQYYLSLLALPGRFDSIYPEQNLLNYAHRRHGFLPWTTERVNGSMPWTTLSSSWNIQRPTANDFKGGVASLHDKWWNPHGGIDEFRRYYAEIHWKMVGFFQAHNRCTGSHPDRSRCK</sequence>
<evidence type="ECO:0000256" key="1">
    <source>
        <dbReference type="SAM" id="SignalP"/>
    </source>
</evidence>
<proteinExistence type="predicted"/>
<keyword evidence="1" id="KW-0732">Signal</keyword>
<comment type="caution">
    <text evidence="2">The sequence shown here is derived from an EMBL/GenBank/DDBJ whole genome shotgun (WGS) entry which is preliminary data.</text>
</comment>
<dbReference type="EMBL" id="JAVRRA010016435">
    <property type="protein sequence ID" value="KAK5202009.1"/>
    <property type="molecule type" value="Genomic_DNA"/>
</dbReference>
<dbReference type="InterPro" id="IPR029044">
    <property type="entry name" value="Nucleotide-diphossugar_trans"/>
</dbReference>
<dbReference type="PANTHER" id="PTHR11183">
    <property type="entry name" value="GLYCOGENIN SUBFAMILY MEMBER"/>
    <property type="match status" value="1"/>
</dbReference>
<evidence type="ECO:0000313" key="2">
    <source>
        <dbReference type="EMBL" id="KAK5202009.1"/>
    </source>
</evidence>
<dbReference type="Proteomes" id="UP001357485">
    <property type="component" value="Unassembled WGS sequence"/>
</dbReference>
<feature type="chain" id="PRO_5045872665" description="Nucleotide-diphospho-sugar transferase" evidence="1">
    <location>
        <begin position="20"/>
        <end position="374"/>
    </location>
</feature>
<feature type="signal peptide" evidence="1">
    <location>
        <begin position="1"/>
        <end position="19"/>
    </location>
</feature>
<accession>A0ABR0LQS6</accession>
<reference evidence="2 3" key="1">
    <citation type="submission" date="2023-08" db="EMBL/GenBank/DDBJ databases">
        <title>Black Yeasts Isolated from many extreme environments.</title>
        <authorList>
            <person name="Coleine C."/>
            <person name="Stajich J.E."/>
            <person name="Selbmann L."/>
        </authorList>
    </citation>
    <scope>NUCLEOTIDE SEQUENCE [LARGE SCALE GENOMIC DNA]</scope>
    <source>
        <strain evidence="2 3">CCFEE 536</strain>
    </source>
</reference>
<name>A0ABR0LQS6_9PEZI</name>